<dbReference type="Proteomes" id="UP000824023">
    <property type="component" value="Unassembled WGS sequence"/>
</dbReference>
<dbReference type="AlphaFoldDB" id="A0A9D2A4J8"/>
<dbReference type="Gene3D" id="1.25.40.10">
    <property type="entry name" value="Tetratricopeptide repeat domain"/>
    <property type="match status" value="1"/>
</dbReference>
<comment type="caution">
    <text evidence="3">The sequence shown here is derived from an EMBL/GenBank/DDBJ whole genome shotgun (WGS) entry which is preliminary data.</text>
</comment>
<feature type="domain" description="DUF3868" evidence="2">
    <location>
        <begin position="25"/>
        <end position="108"/>
    </location>
</feature>
<feature type="chain" id="PRO_5039007137" evidence="1">
    <location>
        <begin position="36"/>
        <end position="490"/>
    </location>
</feature>
<dbReference type="InterPro" id="IPR024480">
    <property type="entry name" value="DUF3868"/>
</dbReference>
<dbReference type="Gene3D" id="3.30.1330.60">
    <property type="entry name" value="OmpA-like domain"/>
    <property type="match status" value="1"/>
</dbReference>
<evidence type="ECO:0000313" key="4">
    <source>
        <dbReference type="Proteomes" id="UP000824023"/>
    </source>
</evidence>
<evidence type="ECO:0000259" key="2">
    <source>
        <dbReference type="Pfam" id="PF12984"/>
    </source>
</evidence>
<dbReference type="EMBL" id="DXCK01000039">
    <property type="protein sequence ID" value="HIZ01099.1"/>
    <property type="molecule type" value="Genomic_DNA"/>
</dbReference>
<reference evidence="3" key="1">
    <citation type="journal article" date="2021" name="PeerJ">
        <title>Extensive microbial diversity within the chicken gut microbiome revealed by metagenomics and culture.</title>
        <authorList>
            <person name="Gilroy R."/>
            <person name="Ravi A."/>
            <person name="Getino M."/>
            <person name="Pursley I."/>
            <person name="Horton D.L."/>
            <person name="Alikhan N.F."/>
            <person name="Baker D."/>
            <person name="Gharbi K."/>
            <person name="Hall N."/>
            <person name="Watson M."/>
            <person name="Adriaenssens E.M."/>
            <person name="Foster-Nyarko E."/>
            <person name="Jarju S."/>
            <person name="Secka A."/>
            <person name="Antonio M."/>
            <person name="Oren A."/>
            <person name="Chaudhuri R.R."/>
            <person name="La Ragione R."/>
            <person name="Hildebrand F."/>
            <person name="Pallen M.J."/>
        </authorList>
    </citation>
    <scope>NUCLEOTIDE SEQUENCE</scope>
    <source>
        <strain evidence="3">ChiHjej12B11-24981</strain>
    </source>
</reference>
<gene>
    <name evidence="3" type="ORF">H9819_02455</name>
</gene>
<organism evidence="3 4">
    <name type="scientific">Candidatus Bacteroides merdipullorum</name>
    <dbReference type="NCBI Taxonomy" id="2838474"/>
    <lineage>
        <taxon>Bacteria</taxon>
        <taxon>Pseudomonadati</taxon>
        <taxon>Bacteroidota</taxon>
        <taxon>Bacteroidia</taxon>
        <taxon>Bacteroidales</taxon>
        <taxon>Bacteroidaceae</taxon>
        <taxon>Bacteroides</taxon>
    </lineage>
</organism>
<evidence type="ECO:0000313" key="3">
    <source>
        <dbReference type="EMBL" id="HIZ01099.1"/>
    </source>
</evidence>
<evidence type="ECO:0000256" key="1">
    <source>
        <dbReference type="SAM" id="SignalP"/>
    </source>
</evidence>
<dbReference type="Pfam" id="PF12984">
    <property type="entry name" value="DUF3868"/>
    <property type="match status" value="1"/>
</dbReference>
<name>A0A9D2A4J8_9BACE</name>
<feature type="signal peptide" evidence="1">
    <location>
        <begin position="1"/>
        <end position="35"/>
    </location>
</feature>
<keyword evidence="1" id="KW-0732">Signal</keyword>
<dbReference type="SUPFAM" id="SSF103088">
    <property type="entry name" value="OmpA-like"/>
    <property type="match status" value="1"/>
</dbReference>
<dbReference type="SUPFAM" id="SSF48452">
    <property type="entry name" value="TPR-like"/>
    <property type="match status" value="1"/>
</dbReference>
<proteinExistence type="predicted"/>
<dbReference type="InterPro" id="IPR036737">
    <property type="entry name" value="OmpA-like_sf"/>
</dbReference>
<sequence>MKTIRHILHFNHTAASLRLACLVTLCLAAILSAGAQQRLQSGARAADICIDRLRDSVLVSLRLDIDSLSVRSNRAVVLMPYLKNNSREWLLPSVEVVGRKHALYAERNGGSIYADADTRIVTKQKGDNLPVEYRAVLPYTDGMGTLQLCFREDLCGCGERDRLAETHQPLAQADVDFHPVLAYLAPKAEAVKARCLSGEAYLDFPVNRTEIHPDYRRNPAELGKIRATIDTVRRNPKDYRITRISLRGYASPEGTYALNTRLSSGRTEAVRRYLVDCYDFADTLFALSHEPENWAGLRRYVEQSGLRDKNDILALIDRTDLQPDAKELELRTRHPQSYRLLLQECYPGLRRTDYRVDYVIRGFDVEEAKALVRTRPQDLSLQELFLVAQTYRPGSADFKQVFDVAVRMYPADPVANLNAANALLEQRLPEQALRYLDLVPACPEAQNARAVALILLRRYDEALPLLQAASSAGLQAAKTNIRILQLNDNQ</sequence>
<protein>
    <submittedName>
        <fullName evidence="3">DUF3868 domain-containing protein</fullName>
    </submittedName>
</protein>
<dbReference type="InterPro" id="IPR011990">
    <property type="entry name" value="TPR-like_helical_dom_sf"/>
</dbReference>
<reference evidence="3" key="2">
    <citation type="submission" date="2021-04" db="EMBL/GenBank/DDBJ databases">
        <authorList>
            <person name="Gilroy R."/>
        </authorList>
    </citation>
    <scope>NUCLEOTIDE SEQUENCE</scope>
    <source>
        <strain evidence="3">ChiHjej12B11-24981</strain>
    </source>
</reference>
<accession>A0A9D2A4J8</accession>